<dbReference type="Gene3D" id="3.30.300.30">
    <property type="match status" value="1"/>
</dbReference>
<dbReference type="GO" id="GO:0031956">
    <property type="term" value="F:medium-chain fatty acid-CoA ligase activity"/>
    <property type="evidence" value="ECO:0007669"/>
    <property type="project" value="TreeGrafter"/>
</dbReference>
<dbReference type="InterPro" id="IPR020845">
    <property type="entry name" value="AMP-binding_CS"/>
</dbReference>
<keyword evidence="2" id="KW-0436">Ligase</keyword>
<dbReference type="Pfam" id="PF00501">
    <property type="entry name" value="AMP-binding"/>
    <property type="match status" value="1"/>
</dbReference>
<dbReference type="InterPro" id="IPR000873">
    <property type="entry name" value="AMP-dep_synth/lig_dom"/>
</dbReference>
<name>A0A1H9BVK7_9RHOB</name>
<feature type="domain" description="AMP-dependent synthetase/ligase" evidence="3">
    <location>
        <begin position="6"/>
        <end position="362"/>
    </location>
</feature>
<dbReference type="InterPro" id="IPR025110">
    <property type="entry name" value="AMP-bd_C"/>
</dbReference>
<dbReference type="EMBL" id="FOEP01000003">
    <property type="protein sequence ID" value="SEP92962.1"/>
    <property type="molecule type" value="Genomic_DNA"/>
</dbReference>
<proteinExistence type="inferred from homology"/>
<dbReference type="Pfam" id="PF13193">
    <property type="entry name" value="AMP-binding_C"/>
    <property type="match status" value="1"/>
</dbReference>
<dbReference type="PANTHER" id="PTHR43201">
    <property type="entry name" value="ACYL-COA SYNTHETASE"/>
    <property type="match status" value="1"/>
</dbReference>
<evidence type="ECO:0000256" key="1">
    <source>
        <dbReference type="ARBA" id="ARBA00006432"/>
    </source>
</evidence>
<dbReference type="PANTHER" id="PTHR43201:SF5">
    <property type="entry name" value="MEDIUM-CHAIN ACYL-COA LIGASE ACSF2, MITOCHONDRIAL"/>
    <property type="match status" value="1"/>
</dbReference>
<dbReference type="GO" id="GO:0006631">
    <property type="term" value="P:fatty acid metabolic process"/>
    <property type="evidence" value="ECO:0007669"/>
    <property type="project" value="TreeGrafter"/>
</dbReference>
<dbReference type="STRING" id="657014.SAMN04488092_10316"/>
<dbReference type="OrthoDB" id="9803968at2"/>
<dbReference type="PROSITE" id="PS00455">
    <property type="entry name" value="AMP_BINDING"/>
    <property type="match status" value="1"/>
</dbReference>
<evidence type="ECO:0000313" key="5">
    <source>
        <dbReference type="EMBL" id="SEP92962.1"/>
    </source>
</evidence>
<evidence type="ECO:0000256" key="2">
    <source>
        <dbReference type="ARBA" id="ARBA00022598"/>
    </source>
</evidence>
<feature type="domain" description="AMP-binding enzyme C-terminal" evidence="4">
    <location>
        <begin position="418"/>
        <end position="496"/>
    </location>
</feature>
<evidence type="ECO:0000259" key="3">
    <source>
        <dbReference type="Pfam" id="PF00501"/>
    </source>
</evidence>
<keyword evidence="6" id="KW-1185">Reference proteome</keyword>
<dbReference type="Gene3D" id="3.40.50.12780">
    <property type="entry name" value="N-terminal domain of ligase-like"/>
    <property type="match status" value="1"/>
</dbReference>
<protein>
    <submittedName>
        <fullName evidence="5">Fatty-acyl-CoA synthase</fullName>
    </submittedName>
</protein>
<comment type="similarity">
    <text evidence="1">Belongs to the ATP-dependent AMP-binding enzyme family.</text>
</comment>
<dbReference type="InterPro" id="IPR042099">
    <property type="entry name" value="ANL_N_sf"/>
</dbReference>
<organism evidence="5 6">
    <name type="scientific">Thalassovita taeanensis</name>
    <dbReference type="NCBI Taxonomy" id="657014"/>
    <lineage>
        <taxon>Bacteria</taxon>
        <taxon>Pseudomonadati</taxon>
        <taxon>Pseudomonadota</taxon>
        <taxon>Alphaproteobacteria</taxon>
        <taxon>Rhodobacterales</taxon>
        <taxon>Roseobacteraceae</taxon>
        <taxon>Thalassovita</taxon>
    </lineage>
</organism>
<accession>A0A1H9BVK7</accession>
<reference evidence="5 6" key="1">
    <citation type="submission" date="2016-10" db="EMBL/GenBank/DDBJ databases">
        <authorList>
            <person name="de Groot N.N."/>
        </authorList>
    </citation>
    <scope>NUCLEOTIDE SEQUENCE [LARGE SCALE GENOMIC DNA]</scope>
    <source>
        <strain evidence="5 6">DSM 22007</strain>
    </source>
</reference>
<sequence length="511" mass="55486">MEFGIRDWSKREPGRHALEFTDQPTVTFGELEVMANQFAHLFRRCGVVRGDHVATVLGNGPHILAAVLGAYRAGAYLTPVANTFSEPEIAYVVENCAAKVVISDAKYVDRVASLSDAPSGATHLYALGEIAGFSDLPSALAALPGTPISDESPGALMMYSSGTTGAPKGICRPLPTAEQVGDGAPPYARDLIEIFHYEADTRYLSPAPLYHAAPLRWTLGVLTAGGTAVIMKKFDAEEALGLIQSENITVSQWVPTMFKRMLDLPQEVREAYHAPAHKKAVHAAAPCSVEIKRAMIDWWGPILEEYYAGTESVGLTKLDTAEWLQKPGSVGKAYKGVIRILSPEYEELGANETGMVYFSGTTKFSYFNEPEKTAARTSPQGFQTLGEIGRIDEDGYLFLSDRQDDTINSGGVNIYPMEIEQALEEHPDVADCGVVGFPDEDFGERPVAFVVLRSGVADKVSATDAVKAFCATRLGRVKQPREFHVLDELPRSAAGKLLRRELRNAVQASGQ</sequence>
<dbReference type="AlphaFoldDB" id="A0A1H9BVK7"/>
<evidence type="ECO:0000313" key="6">
    <source>
        <dbReference type="Proteomes" id="UP000198634"/>
    </source>
</evidence>
<dbReference type="SUPFAM" id="SSF56801">
    <property type="entry name" value="Acetyl-CoA synthetase-like"/>
    <property type="match status" value="1"/>
</dbReference>
<dbReference type="Proteomes" id="UP000198634">
    <property type="component" value="Unassembled WGS sequence"/>
</dbReference>
<dbReference type="InterPro" id="IPR045851">
    <property type="entry name" value="AMP-bd_C_sf"/>
</dbReference>
<evidence type="ECO:0000259" key="4">
    <source>
        <dbReference type="Pfam" id="PF13193"/>
    </source>
</evidence>
<dbReference type="RefSeq" id="WP_090268748.1">
    <property type="nucleotide sequence ID" value="NZ_FOEP01000003.1"/>
</dbReference>
<gene>
    <name evidence="5" type="ORF">SAMN04488092_10316</name>
</gene>